<gene>
    <name evidence="1" type="ORF">L210DRAFT_953882</name>
</gene>
<protein>
    <submittedName>
        <fullName evidence="1">Uncharacterized protein</fullName>
    </submittedName>
</protein>
<reference evidence="1" key="1">
    <citation type="submission" date="2019-10" db="EMBL/GenBank/DDBJ databases">
        <authorList>
            <consortium name="DOE Joint Genome Institute"/>
            <person name="Kuo A."/>
            <person name="Miyauchi S."/>
            <person name="Kiss E."/>
            <person name="Drula E."/>
            <person name="Kohler A."/>
            <person name="Sanchez-Garcia M."/>
            <person name="Andreopoulos B."/>
            <person name="Barry K.W."/>
            <person name="Bonito G."/>
            <person name="Buee M."/>
            <person name="Carver A."/>
            <person name="Chen C."/>
            <person name="Cichocki N."/>
            <person name="Clum A."/>
            <person name="Culley D."/>
            <person name="Crous P.W."/>
            <person name="Fauchery L."/>
            <person name="Girlanda M."/>
            <person name="Hayes R."/>
            <person name="Keri Z."/>
            <person name="LaButti K."/>
            <person name="Lipzen A."/>
            <person name="Lombard V."/>
            <person name="Magnuson J."/>
            <person name="Maillard F."/>
            <person name="Morin E."/>
            <person name="Murat C."/>
            <person name="Nolan M."/>
            <person name="Ohm R."/>
            <person name="Pangilinan J."/>
            <person name="Pereira M."/>
            <person name="Perotto S."/>
            <person name="Peter M."/>
            <person name="Riley R."/>
            <person name="Sitrit Y."/>
            <person name="Stielow B."/>
            <person name="Szollosi G."/>
            <person name="Zifcakova L."/>
            <person name="Stursova M."/>
            <person name="Spatafora J.W."/>
            <person name="Tedersoo L."/>
            <person name="Vaario L.-M."/>
            <person name="Yamada A."/>
            <person name="Yan M."/>
            <person name="Wang P."/>
            <person name="Xu J."/>
            <person name="Bruns T."/>
            <person name="Baldrian P."/>
            <person name="Vilgalys R."/>
            <person name="Henrissat B."/>
            <person name="Grigoriev I.V."/>
            <person name="Hibbett D."/>
            <person name="Nagy L.G."/>
            <person name="Martin F.M."/>
        </authorList>
    </citation>
    <scope>NUCLEOTIDE SEQUENCE</scope>
    <source>
        <strain evidence="1">BED1</strain>
    </source>
</reference>
<comment type="caution">
    <text evidence="1">The sequence shown here is derived from an EMBL/GenBank/DDBJ whole genome shotgun (WGS) entry which is preliminary data.</text>
</comment>
<name>A0AAD4BAY7_BOLED</name>
<sequence length="96" mass="10929">MQLILNKNKIPFATWKQILEAGVDIILISEHSFFLCQKNDPQPFSSAAQNYEASNSPGRARKALEEVFKKYKHASYNQKVEMVTDVILQNHMASTS</sequence>
<reference evidence="1" key="2">
    <citation type="journal article" date="2020" name="Nat. Commun.">
        <title>Large-scale genome sequencing of mycorrhizal fungi provides insights into the early evolution of symbiotic traits.</title>
        <authorList>
            <person name="Miyauchi S."/>
            <person name="Kiss E."/>
            <person name="Kuo A."/>
            <person name="Drula E."/>
            <person name="Kohler A."/>
            <person name="Sanchez-Garcia M."/>
            <person name="Morin E."/>
            <person name="Andreopoulos B."/>
            <person name="Barry K.W."/>
            <person name="Bonito G."/>
            <person name="Buee M."/>
            <person name="Carver A."/>
            <person name="Chen C."/>
            <person name="Cichocki N."/>
            <person name="Clum A."/>
            <person name="Culley D."/>
            <person name="Crous P.W."/>
            <person name="Fauchery L."/>
            <person name="Girlanda M."/>
            <person name="Hayes R.D."/>
            <person name="Keri Z."/>
            <person name="LaButti K."/>
            <person name="Lipzen A."/>
            <person name="Lombard V."/>
            <person name="Magnuson J."/>
            <person name="Maillard F."/>
            <person name="Murat C."/>
            <person name="Nolan M."/>
            <person name="Ohm R.A."/>
            <person name="Pangilinan J."/>
            <person name="Pereira M.F."/>
            <person name="Perotto S."/>
            <person name="Peter M."/>
            <person name="Pfister S."/>
            <person name="Riley R."/>
            <person name="Sitrit Y."/>
            <person name="Stielow J.B."/>
            <person name="Szollosi G."/>
            <person name="Zifcakova L."/>
            <person name="Stursova M."/>
            <person name="Spatafora J.W."/>
            <person name="Tedersoo L."/>
            <person name="Vaario L.M."/>
            <person name="Yamada A."/>
            <person name="Yan M."/>
            <person name="Wang P."/>
            <person name="Xu J."/>
            <person name="Bruns T."/>
            <person name="Baldrian P."/>
            <person name="Vilgalys R."/>
            <person name="Dunand C."/>
            <person name="Henrissat B."/>
            <person name="Grigoriev I.V."/>
            <person name="Hibbett D."/>
            <person name="Nagy L.G."/>
            <person name="Martin F.M."/>
        </authorList>
    </citation>
    <scope>NUCLEOTIDE SEQUENCE</scope>
    <source>
        <strain evidence="1">BED1</strain>
    </source>
</reference>
<dbReference type="EMBL" id="WHUW01000369">
    <property type="protein sequence ID" value="KAF8415136.1"/>
    <property type="molecule type" value="Genomic_DNA"/>
</dbReference>
<proteinExistence type="predicted"/>
<accession>A0AAD4BAY7</accession>
<dbReference type="AlphaFoldDB" id="A0AAD4BAY7"/>
<keyword evidence="2" id="KW-1185">Reference proteome</keyword>
<evidence type="ECO:0000313" key="2">
    <source>
        <dbReference type="Proteomes" id="UP001194468"/>
    </source>
</evidence>
<evidence type="ECO:0000313" key="1">
    <source>
        <dbReference type="EMBL" id="KAF8415136.1"/>
    </source>
</evidence>
<organism evidence="1 2">
    <name type="scientific">Boletus edulis BED1</name>
    <dbReference type="NCBI Taxonomy" id="1328754"/>
    <lineage>
        <taxon>Eukaryota</taxon>
        <taxon>Fungi</taxon>
        <taxon>Dikarya</taxon>
        <taxon>Basidiomycota</taxon>
        <taxon>Agaricomycotina</taxon>
        <taxon>Agaricomycetes</taxon>
        <taxon>Agaricomycetidae</taxon>
        <taxon>Boletales</taxon>
        <taxon>Boletineae</taxon>
        <taxon>Boletaceae</taxon>
        <taxon>Boletoideae</taxon>
        <taxon>Boletus</taxon>
    </lineage>
</organism>
<dbReference type="Proteomes" id="UP001194468">
    <property type="component" value="Unassembled WGS sequence"/>
</dbReference>